<comment type="caution">
    <text evidence="4">The sequence shown here is derived from an EMBL/GenBank/DDBJ whole genome shotgun (WGS) entry which is preliminary data.</text>
</comment>
<keyword evidence="7" id="KW-1185">Reference proteome</keyword>
<protein>
    <submittedName>
        <fullName evidence="4">Uncharacterized protein</fullName>
    </submittedName>
</protein>
<dbReference type="Proteomes" id="UP000681722">
    <property type="component" value="Unassembled WGS sequence"/>
</dbReference>
<evidence type="ECO:0000256" key="2">
    <source>
        <dbReference type="SAM" id="Phobius"/>
    </source>
</evidence>
<evidence type="ECO:0000313" key="6">
    <source>
        <dbReference type="EMBL" id="CAF3987924.1"/>
    </source>
</evidence>
<dbReference type="EMBL" id="CAJOBC010009433">
    <property type="protein sequence ID" value="CAF3987924.1"/>
    <property type="molecule type" value="Genomic_DNA"/>
</dbReference>
<feature type="compositionally biased region" description="Polar residues" evidence="1">
    <location>
        <begin position="1"/>
        <end position="15"/>
    </location>
</feature>
<keyword evidence="2" id="KW-0472">Membrane</keyword>
<dbReference type="Proteomes" id="UP000663829">
    <property type="component" value="Unassembled WGS sequence"/>
</dbReference>
<dbReference type="EMBL" id="CAJNOK010009663">
    <property type="protein sequence ID" value="CAF1095526.1"/>
    <property type="molecule type" value="Genomic_DNA"/>
</dbReference>
<evidence type="ECO:0000313" key="5">
    <source>
        <dbReference type="EMBL" id="CAF3856950.1"/>
    </source>
</evidence>
<accession>A0A814Y641</accession>
<dbReference type="Proteomes" id="UP000682733">
    <property type="component" value="Unassembled WGS sequence"/>
</dbReference>
<reference evidence="4" key="1">
    <citation type="submission" date="2021-02" db="EMBL/GenBank/DDBJ databases">
        <authorList>
            <person name="Nowell W R."/>
        </authorList>
    </citation>
    <scope>NUCLEOTIDE SEQUENCE</scope>
</reference>
<dbReference type="Proteomes" id="UP000677228">
    <property type="component" value="Unassembled WGS sequence"/>
</dbReference>
<dbReference type="EMBL" id="CAJNOQ010009430">
    <property type="protein sequence ID" value="CAF1224928.1"/>
    <property type="molecule type" value="Genomic_DNA"/>
</dbReference>
<feature type="transmembrane region" description="Helical" evidence="2">
    <location>
        <begin position="219"/>
        <end position="244"/>
    </location>
</feature>
<evidence type="ECO:0000313" key="4">
    <source>
        <dbReference type="EMBL" id="CAF1224928.1"/>
    </source>
</evidence>
<evidence type="ECO:0000256" key="1">
    <source>
        <dbReference type="SAM" id="MobiDB-lite"/>
    </source>
</evidence>
<dbReference type="AlphaFoldDB" id="A0A814Y641"/>
<evidence type="ECO:0000313" key="7">
    <source>
        <dbReference type="Proteomes" id="UP000663829"/>
    </source>
</evidence>
<evidence type="ECO:0000313" key="3">
    <source>
        <dbReference type="EMBL" id="CAF1095526.1"/>
    </source>
</evidence>
<dbReference type="OrthoDB" id="10013848at2759"/>
<dbReference type="EMBL" id="CAJOBA010009681">
    <property type="protein sequence ID" value="CAF3856950.1"/>
    <property type="molecule type" value="Genomic_DNA"/>
</dbReference>
<organism evidence="4 7">
    <name type="scientific">Didymodactylos carnosus</name>
    <dbReference type="NCBI Taxonomy" id="1234261"/>
    <lineage>
        <taxon>Eukaryota</taxon>
        <taxon>Metazoa</taxon>
        <taxon>Spiralia</taxon>
        <taxon>Gnathifera</taxon>
        <taxon>Rotifera</taxon>
        <taxon>Eurotatoria</taxon>
        <taxon>Bdelloidea</taxon>
        <taxon>Philodinida</taxon>
        <taxon>Philodinidae</taxon>
        <taxon>Didymodactylos</taxon>
    </lineage>
</organism>
<proteinExistence type="predicted"/>
<name>A0A814Y641_9BILA</name>
<keyword evidence="2" id="KW-0812">Transmembrane</keyword>
<sequence>MAQKSSRSFLKQQTENQRKYIQYDNDHEQAKLFARTYEKSKRRSFGSASSRVSVHSRDSILKCDDYQAPLSSKSLKKNSNWLIVRRNLHRIRYLGGKNDNSETLPDFYLSFQMIRELTRAQDEIKNIDRNEHFQIIKLFSLAVDNYKIKIYNTAHITPNDALFYDRLGDEPLAIQNLLFYFSQQDVQYKTVFWEFLNEVTRVLDLNRKRVKRVHTLRKIAATLAIILFSIIGFMFLLLIVSLLYTTSKFDDPQVTLKKG</sequence>
<keyword evidence="2" id="KW-1133">Transmembrane helix</keyword>
<feature type="region of interest" description="Disordered" evidence="1">
    <location>
        <begin position="1"/>
        <end position="23"/>
    </location>
</feature>
<gene>
    <name evidence="4" type="ORF">GPM918_LOCUS24877</name>
    <name evidence="3" type="ORF">OVA965_LOCUS19031</name>
    <name evidence="6" type="ORF">SRO942_LOCUS24880</name>
    <name evidence="5" type="ORF">TMI583_LOCUS19044</name>
</gene>